<protein>
    <submittedName>
        <fullName evidence="1">Uncharacterized protein</fullName>
    </submittedName>
</protein>
<gene>
    <name evidence="1" type="ORF">K505DRAFT_110671</name>
</gene>
<reference evidence="1" key="1">
    <citation type="journal article" date="2020" name="Stud. Mycol.">
        <title>101 Dothideomycetes genomes: a test case for predicting lifestyles and emergence of pathogens.</title>
        <authorList>
            <person name="Haridas S."/>
            <person name="Albert R."/>
            <person name="Binder M."/>
            <person name="Bloem J."/>
            <person name="Labutti K."/>
            <person name="Salamov A."/>
            <person name="Andreopoulos B."/>
            <person name="Baker S."/>
            <person name="Barry K."/>
            <person name="Bills G."/>
            <person name="Bluhm B."/>
            <person name="Cannon C."/>
            <person name="Castanera R."/>
            <person name="Culley D."/>
            <person name="Daum C."/>
            <person name="Ezra D."/>
            <person name="Gonzalez J."/>
            <person name="Henrissat B."/>
            <person name="Kuo A."/>
            <person name="Liang C."/>
            <person name="Lipzen A."/>
            <person name="Lutzoni F."/>
            <person name="Magnuson J."/>
            <person name="Mondo S."/>
            <person name="Nolan M."/>
            <person name="Ohm R."/>
            <person name="Pangilinan J."/>
            <person name="Park H.-J."/>
            <person name="Ramirez L."/>
            <person name="Alfaro M."/>
            <person name="Sun H."/>
            <person name="Tritt A."/>
            <person name="Yoshinaga Y."/>
            <person name="Zwiers L.-H."/>
            <person name="Turgeon B."/>
            <person name="Goodwin S."/>
            <person name="Spatafora J."/>
            <person name="Crous P."/>
            <person name="Grigoriev I."/>
        </authorList>
    </citation>
    <scope>NUCLEOTIDE SEQUENCE</scope>
    <source>
        <strain evidence="1">CBS 109.77</strain>
    </source>
</reference>
<organism evidence="1 2">
    <name type="scientific">Melanomma pulvis-pyrius CBS 109.77</name>
    <dbReference type="NCBI Taxonomy" id="1314802"/>
    <lineage>
        <taxon>Eukaryota</taxon>
        <taxon>Fungi</taxon>
        <taxon>Dikarya</taxon>
        <taxon>Ascomycota</taxon>
        <taxon>Pezizomycotina</taxon>
        <taxon>Dothideomycetes</taxon>
        <taxon>Pleosporomycetidae</taxon>
        <taxon>Pleosporales</taxon>
        <taxon>Melanommataceae</taxon>
        <taxon>Melanomma</taxon>
    </lineage>
</organism>
<sequence>MAQKMAEVVAFSAAFLWHGQWHSYSPVHGIQCELGPSRASPSLHHSITTLAAMAGQSNESSCIQLLCMCVCVCVCVSRVLTNDGTF</sequence>
<evidence type="ECO:0000313" key="2">
    <source>
        <dbReference type="Proteomes" id="UP000799757"/>
    </source>
</evidence>
<evidence type="ECO:0000313" key="1">
    <source>
        <dbReference type="EMBL" id="KAF2798311.1"/>
    </source>
</evidence>
<proteinExistence type="predicted"/>
<keyword evidence="2" id="KW-1185">Reference proteome</keyword>
<dbReference type="AlphaFoldDB" id="A0A6A6XP56"/>
<dbReference type="EMBL" id="MU001786">
    <property type="protein sequence ID" value="KAF2798311.1"/>
    <property type="molecule type" value="Genomic_DNA"/>
</dbReference>
<name>A0A6A6XP56_9PLEO</name>
<accession>A0A6A6XP56</accession>
<dbReference type="Proteomes" id="UP000799757">
    <property type="component" value="Unassembled WGS sequence"/>
</dbReference>